<dbReference type="EMBL" id="JAUSTU010000012">
    <property type="protein sequence ID" value="MDQ0156405.1"/>
    <property type="molecule type" value="Genomic_DNA"/>
</dbReference>
<feature type="transmembrane region" description="Helical" evidence="3">
    <location>
        <begin position="21"/>
        <end position="47"/>
    </location>
</feature>
<accession>A0ABT9V6E5</accession>
<evidence type="ECO:0000256" key="1">
    <source>
        <dbReference type="ARBA" id="ARBA00004241"/>
    </source>
</evidence>
<evidence type="ECO:0000313" key="4">
    <source>
        <dbReference type="EMBL" id="MDQ0156405.1"/>
    </source>
</evidence>
<dbReference type="Pfam" id="PF15980">
    <property type="entry name" value="ComGF"/>
    <property type="match status" value="1"/>
</dbReference>
<gene>
    <name evidence="4" type="ORF">J2S07_002725</name>
</gene>
<dbReference type="Proteomes" id="UP001231362">
    <property type="component" value="Unassembled WGS sequence"/>
</dbReference>
<evidence type="ECO:0000313" key="5">
    <source>
        <dbReference type="Proteomes" id="UP001231362"/>
    </source>
</evidence>
<dbReference type="RefSeq" id="WP_307150919.1">
    <property type="nucleotide sequence ID" value="NZ_JAUSTU010000012.1"/>
</dbReference>
<sequence length="155" mass="18346">MKMLLKNNRKNVNGLNNKGFTMLEMLFSFSIFCMVASFLPLFFTILFSQNSIDARIQQMEWELFINQLKKEVQASEFSDVVNGDLTLLYGEEIIVYQQYKNLVRRRVDAKGHEVVLQNVQEIRFEKRNHAIWIEVNNIFGQRESRAIHMFIGDEF</sequence>
<comment type="caution">
    <text evidence="4">The sequence shown here is derived from an EMBL/GenBank/DDBJ whole genome shotgun (WGS) entry which is preliminary data.</text>
</comment>
<evidence type="ECO:0000256" key="3">
    <source>
        <dbReference type="SAM" id="Phobius"/>
    </source>
</evidence>
<keyword evidence="3" id="KW-0472">Membrane</keyword>
<dbReference type="Pfam" id="PF07963">
    <property type="entry name" value="N_methyl"/>
    <property type="match status" value="1"/>
</dbReference>
<keyword evidence="3" id="KW-0812">Transmembrane</keyword>
<keyword evidence="2" id="KW-0178">Competence</keyword>
<dbReference type="InterPro" id="IPR016977">
    <property type="entry name" value="ComGF"/>
</dbReference>
<organism evidence="4 5">
    <name type="scientific">Anoxybacillus andreesenii</name>
    <dbReference type="NCBI Taxonomy" id="1325932"/>
    <lineage>
        <taxon>Bacteria</taxon>
        <taxon>Bacillati</taxon>
        <taxon>Bacillota</taxon>
        <taxon>Bacilli</taxon>
        <taxon>Bacillales</taxon>
        <taxon>Anoxybacillaceae</taxon>
        <taxon>Anoxybacillus</taxon>
    </lineage>
</organism>
<name>A0ABT9V6E5_9BACL</name>
<keyword evidence="3" id="KW-1133">Transmembrane helix</keyword>
<dbReference type="InterPro" id="IPR012902">
    <property type="entry name" value="N_methyl_site"/>
</dbReference>
<evidence type="ECO:0000256" key="2">
    <source>
        <dbReference type="ARBA" id="ARBA00023287"/>
    </source>
</evidence>
<protein>
    <submittedName>
        <fullName evidence="4">Competence protein ComGF</fullName>
    </submittedName>
</protein>
<dbReference type="NCBIfam" id="NF041002">
    <property type="entry name" value="pilin_ComGF"/>
    <property type="match status" value="1"/>
</dbReference>
<comment type="subcellular location">
    <subcellularLocation>
        <location evidence="1">Cell surface</location>
    </subcellularLocation>
</comment>
<keyword evidence="5" id="KW-1185">Reference proteome</keyword>
<reference evidence="4 5" key="1">
    <citation type="submission" date="2023-07" db="EMBL/GenBank/DDBJ databases">
        <title>Genomic Encyclopedia of Type Strains, Phase IV (KMG-IV): sequencing the most valuable type-strain genomes for metagenomic binning, comparative biology and taxonomic classification.</title>
        <authorList>
            <person name="Goeker M."/>
        </authorList>
    </citation>
    <scope>NUCLEOTIDE SEQUENCE [LARGE SCALE GENOMIC DNA]</scope>
    <source>
        <strain evidence="4 5">DSM 23948</strain>
    </source>
</reference>
<proteinExistence type="predicted"/>